<protein>
    <submittedName>
        <fullName evidence="4">DUF1336 domain-containing protein</fullName>
    </submittedName>
</protein>
<keyword evidence="2" id="KW-0812">Transmembrane</keyword>
<dbReference type="WBParaSite" id="MhA1_Contig354.frz3.gene21">
    <property type="protein sequence ID" value="MhA1_Contig354.frz3.gene21"/>
    <property type="gene ID" value="MhA1_Contig354.frz3.gene21"/>
</dbReference>
<evidence type="ECO:0000313" key="4">
    <source>
        <dbReference type="WBParaSite" id="MhA1_Contig354.frz3.gene21"/>
    </source>
</evidence>
<accession>A0A1I8BN42</accession>
<reference evidence="4" key="1">
    <citation type="submission" date="2016-11" db="UniProtKB">
        <authorList>
            <consortium name="WormBaseParasite"/>
        </authorList>
    </citation>
    <scope>IDENTIFICATION</scope>
</reference>
<dbReference type="AlphaFoldDB" id="A0A1I8BN42"/>
<name>A0A1I8BN42_MELHA</name>
<sequence length="343" mass="38350">MDANAWSLVEGDENAAESAEEEKRVEKALIAAFEAGKRKSVSVAAAVAASRSTSSEMTHIQLLASAARRPQWSERCVNGTKNGLIAHLEAGLKLHFVFKRSFIISSVNPRSPAVDSLVRFGHMLMDRVKRRKSEYPVFPQLTIANELESFPLGLYCKKPLQFYKEPPSNFNGTEVKEVPQGRVVSANLLDRGGFGRKSIKERWQVFKPYAPLRVHVYDPYCPVHGSRRRLRHGVGKTAAGQRLVDIHTIFASVESGEGDEDGHNQISQYLQSQAILAKKFRKERRALLRELEGPKLKEMKLHILTDLCIISLAFLFLFTGFNGLQTLQTSVNGALGADSLWYN</sequence>
<organism evidence="3 4">
    <name type="scientific">Meloidogyne hapla</name>
    <name type="common">Root-knot nematode worm</name>
    <dbReference type="NCBI Taxonomy" id="6305"/>
    <lineage>
        <taxon>Eukaryota</taxon>
        <taxon>Metazoa</taxon>
        <taxon>Ecdysozoa</taxon>
        <taxon>Nematoda</taxon>
        <taxon>Chromadorea</taxon>
        <taxon>Rhabditida</taxon>
        <taxon>Tylenchina</taxon>
        <taxon>Tylenchomorpha</taxon>
        <taxon>Tylenchoidea</taxon>
        <taxon>Meloidogynidae</taxon>
        <taxon>Meloidogyninae</taxon>
        <taxon>Meloidogyne</taxon>
    </lineage>
</organism>
<keyword evidence="2" id="KW-0472">Membrane</keyword>
<proteinExistence type="predicted"/>
<dbReference type="Proteomes" id="UP000095281">
    <property type="component" value="Unplaced"/>
</dbReference>
<evidence type="ECO:0000256" key="2">
    <source>
        <dbReference type="SAM" id="Phobius"/>
    </source>
</evidence>
<feature type="compositionally biased region" description="Acidic residues" evidence="1">
    <location>
        <begin position="10"/>
        <end position="20"/>
    </location>
</feature>
<keyword evidence="2" id="KW-1133">Transmembrane helix</keyword>
<evidence type="ECO:0000256" key="1">
    <source>
        <dbReference type="SAM" id="MobiDB-lite"/>
    </source>
</evidence>
<evidence type="ECO:0000313" key="3">
    <source>
        <dbReference type="Proteomes" id="UP000095281"/>
    </source>
</evidence>
<feature type="transmembrane region" description="Helical" evidence="2">
    <location>
        <begin position="301"/>
        <end position="321"/>
    </location>
</feature>
<keyword evidence="3" id="KW-1185">Reference proteome</keyword>
<feature type="region of interest" description="Disordered" evidence="1">
    <location>
        <begin position="1"/>
        <end position="20"/>
    </location>
</feature>